<sequence length="129" mass="14901">MERLSLMNETDKASKDRLNRIEAELALLKEKQAQPHRAVGVRKNCHDTHTVDQRRVVYDEFRVKSSGHSQNPEKLANNVKIDRVNLEIQQAEREYDLNHAAELKYGTLTSLQRQLEAAQELEHVRSGKS</sequence>
<keyword evidence="2" id="KW-1185">Reference proteome</keyword>
<evidence type="ECO:0000313" key="2">
    <source>
        <dbReference type="Proteomes" id="UP001062846"/>
    </source>
</evidence>
<gene>
    <name evidence="1" type="ORF">RHMOL_Rhmol08G0083200</name>
</gene>
<accession>A0ACC0ML72</accession>
<protein>
    <submittedName>
        <fullName evidence="1">Uncharacterized protein</fullName>
    </submittedName>
</protein>
<comment type="caution">
    <text evidence="1">The sequence shown here is derived from an EMBL/GenBank/DDBJ whole genome shotgun (WGS) entry which is preliminary data.</text>
</comment>
<evidence type="ECO:0000313" key="1">
    <source>
        <dbReference type="EMBL" id="KAI8541705.1"/>
    </source>
</evidence>
<reference evidence="1" key="1">
    <citation type="submission" date="2022-02" db="EMBL/GenBank/DDBJ databases">
        <title>Plant Genome Project.</title>
        <authorList>
            <person name="Zhang R.-G."/>
        </authorList>
    </citation>
    <scope>NUCLEOTIDE SEQUENCE</scope>
    <source>
        <strain evidence="1">AT1</strain>
    </source>
</reference>
<name>A0ACC0ML72_RHOML</name>
<dbReference type="Proteomes" id="UP001062846">
    <property type="component" value="Chromosome 8"/>
</dbReference>
<proteinExistence type="predicted"/>
<dbReference type="EMBL" id="CM046395">
    <property type="protein sequence ID" value="KAI8541705.1"/>
    <property type="molecule type" value="Genomic_DNA"/>
</dbReference>
<organism evidence="1 2">
    <name type="scientific">Rhododendron molle</name>
    <name type="common">Chinese azalea</name>
    <name type="synonym">Azalea mollis</name>
    <dbReference type="NCBI Taxonomy" id="49168"/>
    <lineage>
        <taxon>Eukaryota</taxon>
        <taxon>Viridiplantae</taxon>
        <taxon>Streptophyta</taxon>
        <taxon>Embryophyta</taxon>
        <taxon>Tracheophyta</taxon>
        <taxon>Spermatophyta</taxon>
        <taxon>Magnoliopsida</taxon>
        <taxon>eudicotyledons</taxon>
        <taxon>Gunneridae</taxon>
        <taxon>Pentapetalae</taxon>
        <taxon>asterids</taxon>
        <taxon>Ericales</taxon>
        <taxon>Ericaceae</taxon>
        <taxon>Ericoideae</taxon>
        <taxon>Rhodoreae</taxon>
        <taxon>Rhododendron</taxon>
    </lineage>
</organism>